<evidence type="ECO:0000313" key="1">
    <source>
        <dbReference type="EMBL" id="PCC83036.1"/>
    </source>
</evidence>
<name>A0A2A4ALF9_9CORY</name>
<evidence type="ECO:0000313" key="2">
    <source>
        <dbReference type="Proteomes" id="UP000218690"/>
    </source>
</evidence>
<dbReference type="AlphaFoldDB" id="A0A2A4ALF9"/>
<dbReference type="Proteomes" id="UP000218690">
    <property type="component" value="Unassembled WGS sequence"/>
</dbReference>
<proteinExistence type="predicted"/>
<gene>
    <name evidence="1" type="ORF">COM45_04325</name>
</gene>
<comment type="caution">
    <text evidence="1">The sequence shown here is derived from an EMBL/GenBank/DDBJ whole genome shotgun (WGS) entry which is preliminary data.</text>
</comment>
<evidence type="ECO:0008006" key="3">
    <source>
        <dbReference type="Google" id="ProtNLM"/>
    </source>
</evidence>
<organism evidence="1 2">
    <name type="scientific">Corynebacterium accolens</name>
    <dbReference type="NCBI Taxonomy" id="38284"/>
    <lineage>
        <taxon>Bacteria</taxon>
        <taxon>Bacillati</taxon>
        <taxon>Actinomycetota</taxon>
        <taxon>Actinomycetes</taxon>
        <taxon>Mycobacteriales</taxon>
        <taxon>Corynebacteriaceae</taxon>
        <taxon>Corynebacterium</taxon>
    </lineage>
</organism>
<protein>
    <recommendedName>
        <fullName evidence="3">DUF294 domain-containing protein</fullName>
    </recommendedName>
</protein>
<sequence length="263" mass="27887">MPLHQSLADLSELAAHCQSPATARGLLAEAQDLLHNSLDHSANELELATWFSRIITDIVRSPGVASPVRLSGPVARGDALPSMTITWLGEDPQLESIFRDVGLVGRPAEENMASRADAGLALGVGSEDALLKEALDLRPPALKVVDGLPDRNAPVDIQGALLAPIAAIARWAAPAPRPTPDRLAIGVERELLDAAEAEALSRAWGTGIALELRQWHAGVNGRDGVLATLPPLDRTAYGSACRTVSANFESIDKRQKDCSTQDN</sequence>
<reference evidence="1 2" key="1">
    <citation type="submission" date="2017-09" db="EMBL/GenBank/DDBJ databases">
        <title>Draft Genome Sequence of Corynebacterium accolens AH4003.</title>
        <authorList>
            <person name="Chen Y."/>
            <person name="Oosthuysen W.F."/>
            <person name="Kelley S."/>
            <person name="Horswill A."/>
        </authorList>
    </citation>
    <scope>NUCLEOTIDE SEQUENCE [LARGE SCALE GENOMIC DNA]</scope>
    <source>
        <strain evidence="1 2">AH4003</strain>
    </source>
</reference>
<accession>A0A2A4ALF9</accession>
<dbReference type="EMBL" id="NWBP01000016">
    <property type="protein sequence ID" value="PCC83036.1"/>
    <property type="molecule type" value="Genomic_DNA"/>
</dbReference>